<dbReference type="EMBL" id="CP036264">
    <property type="protein sequence ID" value="QEF97796.1"/>
    <property type="molecule type" value="Genomic_DNA"/>
</dbReference>
<proteinExistence type="predicted"/>
<sequence length="188" mass="21568">MAFDALDTRLRALEDEFFHQVDLKLGEQLREKTLREGKRKRLSQAIPVDDETSLDELIEQGIDEHTVAVLLLVPLVFVAWADGHVTEAERKVVIDCVSQYSHEDADSFVRIIEPWLRHQPSETLWEAWQLYIKALREKSSDAVANMLGEKLMEHATRVAKVSTSFLSLHRIGPEKQNALNRLRDTLAL</sequence>
<organism evidence="1 2">
    <name type="scientific">Stieleria maiorica</name>
    <dbReference type="NCBI Taxonomy" id="2795974"/>
    <lineage>
        <taxon>Bacteria</taxon>
        <taxon>Pseudomonadati</taxon>
        <taxon>Planctomycetota</taxon>
        <taxon>Planctomycetia</taxon>
        <taxon>Pirellulales</taxon>
        <taxon>Pirellulaceae</taxon>
        <taxon>Stieleria</taxon>
    </lineage>
</organism>
<evidence type="ECO:0008006" key="3">
    <source>
        <dbReference type="Google" id="ProtNLM"/>
    </source>
</evidence>
<gene>
    <name evidence="1" type="ORF">Mal15_18400</name>
</gene>
<dbReference type="Proteomes" id="UP000321353">
    <property type="component" value="Chromosome"/>
</dbReference>
<evidence type="ECO:0000313" key="2">
    <source>
        <dbReference type="Proteomes" id="UP000321353"/>
    </source>
</evidence>
<accession>A0A5B9MC57</accession>
<dbReference type="SUPFAM" id="SSF158682">
    <property type="entry name" value="TerB-like"/>
    <property type="match status" value="1"/>
</dbReference>
<evidence type="ECO:0000313" key="1">
    <source>
        <dbReference type="EMBL" id="QEF97796.1"/>
    </source>
</evidence>
<name>A0A5B9MC57_9BACT</name>
<dbReference type="InterPro" id="IPR029024">
    <property type="entry name" value="TerB-like"/>
</dbReference>
<dbReference type="KEGG" id="smam:Mal15_18400"/>
<protein>
    <recommendedName>
        <fullName evidence="3">TerB family tellurite resistance protein</fullName>
    </recommendedName>
</protein>
<dbReference type="RefSeq" id="WP_147867422.1">
    <property type="nucleotide sequence ID" value="NZ_CP036264.1"/>
</dbReference>
<reference evidence="1 2" key="1">
    <citation type="submission" date="2019-02" db="EMBL/GenBank/DDBJ databases">
        <title>Planctomycetal bacteria perform biofilm scaping via a novel small molecule.</title>
        <authorList>
            <person name="Jeske O."/>
            <person name="Boedeker C."/>
            <person name="Wiegand S."/>
            <person name="Breitling P."/>
            <person name="Kallscheuer N."/>
            <person name="Jogler M."/>
            <person name="Rohde M."/>
            <person name="Petersen J."/>
            <person name="Medema M.H."/>
            <person name="Surup F."/>
            <person name="Jogler C."/>
        </authorList>
    </citation>
    <scope>NUCLEOTIDE SEQUENCE [LARGE SCALE GENOMIC DNA]</scope>
    <source>
        <strain evidence="1 2">Mal15</strain>
    </source>
</reference>
<keyword evidence="2" id="KW-1185">Reference proteome</keyword>
<dbReference type="AlphaFoldDB" id="A0A5B9MC57"/>